<feature type="region of interest" description="Disordered" evidence="1">
    <location>
        <begin position="309"/>
        <end position="358"/>
    </location>
</feature>
<dbReference type="OrthoDB" id="1915143at2759"/>
<organism evidence="2 3">
    <name type="scientific">Trifolium subterraneum</name>
    <name type="common">Subterranean clover</name>
    <dbReference type="NCBI Taxonomy" id="3900"/>
    <lineage>
        <taxon>Eukaryota</taxon>
        <taxon>Viridiplantae</taxon>
        <taxon>Streptophyta</taxon>
        <taxon>Embryophyta</taxon>
        <taxon>Tracheophyta</taxon>
        <taxon>Spermatophyta</taxon>
        <taxon>Magnoliopsida</taxon>
        <taxon>eudicotyledons</taxon>
        <taxon>Gunneridae</taxon>
        <taxon>Pentapetalae</taxon>
        <taxon>rosids</taxon>
        <taxon>fabids</taxon>
        <taxon>Fabales</taxon>
        <taxon>Fabaceae</taxon>
        <taxon>Papilionoideae</taxon>
        <taxon>50 kb inversion clade</taxon>
        <taxon>NPAAA clade</taxon>
        <taxon>Hologalegina</taxon>
        <taxon>IRL clade</taxon>
        <taxon>Trifolieae</taxon>
        <taxon>Trifolium</taxon>
    </lineage>
</organism>
<accession>A0A2Z6LKS2</accession>
<dbReference type="PANTHER" id="PTHR31115:SF2">
    <property type="entry name" value="OS05G0107300 PROTEIN"/>
    <property type="match status" value="1"/>
</dbReference>
<keyword evidence="3" id="KW-1185">Reference proteome</keyword>
<feature type="compositionally biased region" description="Basic and acidic residues" evidence="1">
    <location>
        <begin position="169"/>
        <end position="178"/>
    </location>
</feature>
<feature type="compositionally biased region" description="Basic residues" evidence="1">
    <location>
        <begin position="547"/>
        <end position="557"/>
    </location>
</feature>
<protein>
    <submittedName>
        <fullName evidence="2">Uncharacterized protein</fullName>
    </submittedName>
</protein>
<feature type="compositionally biased region" description="Polar residues" evidence="1">
    <location>
        <begin position="423"/>
        <end position="441"/>
    </location>
</feature>
<evidence type="ECO:0000313" key="3">
    <source>
        <dbReference type="Proteomes" id="UP000242715"/>
    </source>
</evidence>
<name>A0A2Z6LKS2_TRISU</name>
<feature type="region of interest" description="Disordered" evidence="1">
    <location>
        <begin position="398"/>
        <end position="464"/>
    </location>
</feature>
<feature type="compositionally biased region" description="Polar residues" evidence="1">
    <location>
        <begin position="33"/>
        <end position="72"/>
    </location>
</feature>
<dbReference type="AlphaFoldDB" id="A0A2Z6LKS2"/>
<proteinExistence type="predicted"/>
<feature type="compositionally biased region" description="Basic residues" evidence="1">
    <location>
        <begin position="1075"/>
        <end position="1085"/>
    </location>
</feature>
<feature type="compositionally biased region" description="Basic and acidic residues" evidence="1">
    <location>
        <begin position="449"/>
        <end position="464"/>
    </location>
</feature>
<dbReference type="PANTHER" id="PTHR31115">
    <property type="entry name" value="OS05G0107300 PROTEIN"/>
    <property type="match status" value="1"/>
</dbReference>
<sequence>MAPSTKFGSRAASREESAFNGTFSNEQRENLINGDSDNSASFREGNESQTINSGANVLQESTTSSGDSNPLAQSLKVDPKTIGGQKYTSPSDLRRVMGISIGNTLPADSEELKRFKASLEEAAAKARDGSKRLDESVHRLNKCWEDVMSKKQVQNESLPNERMSGSHLSKTETQTHRGPTEFANQRLEDRPKNVILNKCIRASAVETEGPNNSFVRQPLAIGKNRDNIKDGGKVCDGVEENIQRLPASEEMQRKPSMCTVFSGSIDGEGEPKRVTYLKQANESGLQSCGAIGLRFEDYEKNYTGGIYRQTKDKTSSAPQTGNLIGGNSSSGSHSSETLETLEQPSNVNKPHSLSGTLNRKRTHLVQWVGQRAQKISRTRRANVVSPFSNYNEMPVPLEGCSPSDVGTRTTSTTTSGPLISKGAINNIQCGRMNNENSSSPARLSESEESGARENADSKLKEKGLDINKGDERAINNSCNISSYMSVTEKEKMLNKEETGDDLRRKCSGSSDFSVLTTGVSSTEEKLEMLTSTKPIRNVKPSFEKNARSRQPRMKKSHNSNAIAHLGHPSTSSSPNIVGRSGDDREELLSAANFARNASYTSCSSSFWKKMEPNFVPVNLEVIAYLKQLVKTIEDDQRCLSQMLCLQSDAPDGVVLTDNLLSQSPLEGERGRNISNQTDSEELSSMVDMVDQHRVGSFLHSPMDLESNLAPLYQRVLSALIIDDQTEETVGDGNISFPCEKDDSPLESCFSWDFENEASISRTEHGFITDNVSCNGNATFEQMDMEDKLLLELQSVDLYPDPVWVLKASVVIEGAKWWWLWSMMAMVEEGVRHLDGGIEAEVLRGSSDGGVCSISMVFSDKEKCPAVVVPDLAGGGCEAIDQNIIQLQKGHFQQLTKKREYFMKLIQAVEGREVEPRALEQVAMDKLVELAYKKKLATRGTIAAKYGLSKMSRPAALSFMKRTLARCRMFEETGKSCFQDPVFKDILFATPVHDNYAVSTVAENQPVAQNSQQECELSGSFPCREQNVLGNSDHPSDLDFARIGPILNGEVLLDEIGASASLGPTSTPGNSILRGATRKRRGRGRSKGASGRNSVKRGGRSSASNTRSEPITKPKAAELSTSAEASLGKLVENTNSEHQLACGSNQLVSSDNIKSTNNFAVETEEPLDLASMSELDSIVGAGNDLDSWLNIDVDALQDDDAMGGFDIPMDDLSTILL</sequence>
<feature type="region of interest" description="Disordered" evidence="1">
    <location>
        <begin position="1"/>
        <end position="90"/>
    </location>
</feature>
<dbReference type="Proteomes" id="UP000242715">
    <property type="component" value="Unassembled WGS sequence"/>
</dbReference>
<feature type="region of interest" description="Disordered" evidence="1">
    <location>
        <begin position="1059"/>
        <end position="1119"/>
    </location>
</feature>
<dbReference type="EMBL" id="DF973178">
    <property type="protein sequence ID" value="GAU18004.1"/>
    <property type="molecule type" value="Genomic_DNA"/>
</dbReference>
<feature type="compositionally biased region" description="Polar residues" evidence="1">
    <location>
        <begin position="343"/>
        <end position="357"/>
    </location>
</feature>
<reference evidence="3" key="1">
    <citation type="journal article" date="2017" name="Front. Plant Sci.">
        <title>Climate Clever Clovers: New Paradigm to Reduce the Environmental Footprint of Ruminants by Breeding Low Methanogenic Forages Utilizing Haplotype Variation.</title>
        <authorList>
            <person name="Kaur P."/>
            <person name="Appels R."/>
            <person name="Bayer P.E."/>
            <person name="Keeble-Gagnere G."/>
            <person name="Wang J."/>
            <person name="Hirakawa H."/>
            <person name="Shirasawa K."/>
            <person name="Vercoe P."/>
            <person name="Stefanova K."/>
            <person name="Durmic Z."/>
            <person name="Nichols P."/>
            <person name="Revell C."/>
            <person name="Isobe S.N."/>
            <person name="Edwards D."/>
            <person name="Erskine W."/>
        </authorList>
    </citation>
    <scope>NUCLEOTIDE SEQUENCE [LARGE SCALE GENOMIC DNA]</scope>
    <source>
        <strain evidence="3">cv. Daliak</strain>
    </source>
</reference>
<evidence type="ECO:0000313" key="2">
    <source>
        <dbReference type="EMBL" id="GAU18004.1"/>
    </source>
</evidence>
<feature type="compositionally biased region" description="Low complexity" evidence="1">
    <location>
        <begin position="320"/>
        <end position="342"/>
    </location>
</feature>
<gene>
    <name evidence="2" type="ORF">TSUD_51140</name>
</gene>
<feature type="region of interest" description="Disordered" evidence="1">
    <location>
        <begin position="151"/>
        <end position="178"/>
    </location>
</feature>
<feature type="region of interest" description="Disordered" evidence="1">
    <location>
        <begin position="539"/>
        <end position="581"/>
    </location>
</feature>
<evidence type="ECO:0000256" key="1">
    <source>
        <dbReference type="SAM" id="MobiDB-lite"/>
    </source>
</evidence>